<gene>
    <name evidence="8" type="ORF">MAY91_12090</name>
</gene>
<keyword evidence="3" id="KW-1003">Cell membrane</keyword>
<proteinExistence type="inferred from homology"/>
<evidence type="ECO:0000256" key="6">
    <source>
        <dbReference type="ARBA" id="ARBA00023136"/>
    </source>
</evidence>
<name>A0ABY8GDZ0_EDWIC</name>
<comment type="subcellular location">
    <subcellularLocation>
        <location evidence="1">Membrane</location>
        <topology evidence="1">Multi-pass membrane protein</topology>
    </subcellularLocation>
</comment>
<keyword evidence="6 7" id="KW-0472">Membrane</keyword>
<dbReference type="InterPro" id="IPR051611">
    <property type="entry name" value="ECF_transporter_component"/>
</dbReference>
<feature type="transmembrane region" description="Helical" evidence="7">
    <location>
        <begin position="39"/>
        <end position="57"/>
    </location>
</feature>
<dbReference type="PANTHER" id="PTHR34857">
    <property type="entry name" value="SLL0384 PROTEIN"/>
    <property type="match status" value="1"/>
</dbReference>
<evidence type="ECO:0000256" key="2">
    <source>
        <dbReference type="ARBA" id="ARBA00008564"/>
    </source>
</evidence>
<comment type="similarity">
    <text evidence="2">Belongs to the CbiQ family.</text>
</comment>
<organism evidence="8 9">
    <name type="scientific">Edwardsiella ictaluri</name>
    <dbReference type="NCBI Taxonomy" id="67780"/>
    <lineage>
        <taxon>Bacteria</taxon>
        <taxon>Pseudomonadati</taxon>
        <taxon>Pseudomonadota</taxon>
        <taxon>Gammaproteobacteria</taxon>
        <taxon>Enterobacterales</taxon>
        <taxon>Hafniaceae</taxon>
        <taxon>Edwardsiella</taxon>
    </lineage>
</organism>
<feature type="transmembrane region" description="Helical" evidence="7">
    <location>
        <begin position="69"/>
        <end position="91"/>
    </location>
</feature>
<evidence type="ECO:0000313" key="9">
    <source>
        <dbReference type="Proteomes" id="UP001222680"/>
    </source>
</evidence>
<evidence type="ECO:0000256" key="3">
    <source>
        <dbReference type="ARBA" id="ARBA00022475"/>
    </source>
</evidence>
<accession>A0ABY8GDZ0</accession>
<sequence length="275" mass="30326">MFSFNAPRSTLSAKPRYGWDPRCRLGGALLVSTGVVQSLTPQFVAVWGALAALALLLTPLPRGAYRAFIPLNILMLFLWLTLPFSVAGASWPPVPAVPSHPGITLAWLLTLKSNVSLAFLLFFCAGLDTTTLGAALQGMRVPANTVSLLLLTFRHLSTLARYLRASLQALQLRAPARQRLTLRTRMWIYACMLGSVLVYATRHAEDVPPRPVLQTRNAALRHPPISALAPTRQHDARPDPLDTAVIHRRRTCLSCSRLNTSPSPTRHYRCYVMST</sequence>
<dbReference type="EMBL" id="CP092014">
    <property type="protein sequence ID" value="WFN95660.1"/>
    <property type="molecule type" value="Genomic_DNA"/>
</dbReference>
<keyword evidence="9" id="KW-1185">Reference proteome</keyword>
<dbReference type="InterPro" id="IPR003339">
    <property type="entry name" value="ABC/ECF_trnsptr_transmembrane"/>
</dbReference>
<dbReference type="Pfam" id="PF02361">
    <property type="entry name" value="CbiQ"/>
    <property type="match status" value="1"/>
</dbReference>
<reference evidence="8 9" key="1">
    <citation type="submission" date="2022-02" db="EMBL/GenBank/DDBJ databases">
        <title>Phenotypic, genotypic and serological characterization of Edwardsiella ictaluri from catfish and ornamental fish species.</title>
        <authorList>
            <person name="Rose D."/>
            <person name="Tekedar H.C."/>
            <person name="Waldbieser G.C."/>
            <person name="Aarattuthodi S."/>
            <person name="Griffin M.J."/>
        </authorList>
    </citation>
    <scope>NUCLEOTIDE SEQUENCE [LARGE SCALE GENOMIC DNA]</scope>
    <source>
        <strain evidence="8 9">13 TAL-140 K3</strain>
    </source>
</reference>
<feature type="transmembrane region" description="Helical" evidence="7">
    <location>
        <begin position="103"/>
        <end position="125"/>
    </location>
</feature>
<evidence type="ECO:0000256" key="4">
    <source>
        <dbReference type="ARBA" id="ARBA00022692"/>
    </source>
</evidence>
<evidence type="ECO:0000256" key="7">
    <source>
        <dbReference type="SAM" id="Phobius"/>
    </source>
</evidence>
<evidence type="ECO:0000313" key="8">
    <source>
        <dbReference type="EMBL" id="WFN95660.1"/>
    </source>
</evidence>
<evidence type="ECO:0000256" key="5">
    <source>
        <dbReference type="ARBA" id="ARBA00022989"/>
    </source>
</evidence>
<dbReference type="Proteomes" id="UP001222680">
    <property type="component" value="Chromosome"/>
</dbReference>
<dbReference type="PANTHER" id="PTHR34857:SF2">
    <property type="entry name" value="SLL0384 PROTEIN"/>
    <property type="match status" value="1"/>
</dbReference>
<dbReference type="CDD" id="cd16914">
    <property type="entry name" value="EcfT"/>
    <property type="match status" value="1"/>
</dbReference>
<keyword evidence="4 7" id="KW-0812">Transmembrane</keyword>
<keyword evidence="5 7" id="KW-1133">Transmembrane helix</keyword>
<protein>
    <submittedName>
        <fullName evidence="8">Energy-coupling factor transporter transmembrane protein EcfT</fullName>
    </submittedName>
</protein>
<evidence type="ECO:0000256" key="1">
    <source>
        <dbReference type="ARBA" id="ARBA00004141"/>
    </source>
</evidence>